<organism evidence="3">
    <name type="scientific">Soboliphyme baturini</name>
    <dbReference type="NCBI Taxonomy" id="241478"/>
    <lineage>
        <taxon>Eukaryota</taxon>
        <taxon>Metazoa</taxon>
        <taxon>Ecdysozoa</taxon>
        <taxon>Nematoda</taxon>
        <taxon>Enoplea</taxon>
        <taxon>Dorylaimia</taxon>
        <taxon>Dioctophymatida</taxon>
        <taxon>Dioctophymatoidea</taxon>
        <taxon>Soboliphymatidae</taxon>
        <taxon>Soboliphyme</taxon>
    </lineage>
</organism>
<dbReference type="AlphaFoldDB" id="A0A183IQF2"/>
<name>A0A183IQF2_9BILA</name>
<protein>
    <submittedName>
        <fullName evidence="3">Transposase</fullName>
    </submittedName>
</protein>
<sequence>HPSADRLPIDYSIGEVGFYQNANPGHSTSRDIDDRVEQLPSIEVQESGA</sequence>
<dbReference type="EMBL" id="UZAM01009297">
    <property type="protein sequence ID" value="VDP08469.1"/>
    <property type="molecule type" value="Genomic_DNA"/>
</dbReference>
<gene>
    <name evidence="1" type="ORF">SBAD_LOCUS5849</name>
</gene>
<evidence type="ECO:0000313" key="2">
    <source>
        <dbReference type="Proteomes" id="UP000270296"/>
    </source>
</evidence>
<proteinExistence type="predicted"/>
<reference evidence="3" key="1">
    <citation type="submission" date="2016-06" db="UniProtKB">
        <authorList>
            <consortium name="WormBaseParasite"/>
        </authorList>
    </citation>
    <scope>IDENTIFICATION</scope>
</reference>
<reference evidence="1 2" key="2">
    <citation type="submission" date="2018-11" db="EMBL/GenBank/DDBJ databases">
        <authorList>
            <consortium name="Pathogen Informatics"/>
        </authorList>
    </citation>
    <scope>NUCLEOTIDE SEQUENCE [LARGE SCALE GENOMIC DNA]</scope>
</reference>
<evidence type="ECO:0000313" key="1">
    <source>
        <dbReference type="EMBL" id="VDP08469.1"/>
    </source>
</evidence>
<accession>A0A183IQF2</accession>
<keyword evidence="2" id="KW-1185">Reference proteome</keyword>
<dbReference type="WBParaSite" id="SBAD_0000608201-mRNA-1">
    <property type="protein sequence ID" value="SBAD_0000608201-mRNA-1"/>
    <property type="gene ID" value="SBAD_0000608201"/>
</dbReference>
<dbReference type="Proteomes" id="UP000270296">
    <property type="component" value="Unassembled WGS sequence"/>
</dbReference>
<evidence type="ECO:0000313" key="3">
    <source>
        <dbReference type="WBParaSite" id="SBAD_0000608201-mRNA-1"/>
    </source>
</evidence>